<sequence>MADSRADVSLLEHLDLSQLNCLNEVDTHTLKDIVSSKSKNTTSSYLLSDADEQLLLNISFNQTVRVRSIVIQSSSPEQAPKLIKLLVNRPSIGFEDVQDADEPEAAQIIELTEEQVKEGKPIPLRFVRFQTVNSLHIFVGSNQGGADETRIDAIDVRGVSVEGNRDLSGLRQQQEE</sequence>
<reference evidence="1" key="2">
    <citation type="journal article" date="2022" name="New Phytol.">
        <title>Evolutionary transition to the ectomycorrhizal habit in the genomes of a hyperdiverse lineage of mushroom-forming fungi.</title>
        <authorList>
            <person name="Looney B."/>
            <person name="Miyauchi S."/>
            <person name="Morin E."/>
            <person name="Drula E."/>
            <person name="Courty P.E."/>
            <person name="Kohler A."/>
            <person name="Kuo A."/>
            <person name="LaButti K."/>
            <person name="Pangilinan J."/>
            <person name="Lipzen A."/>
            <person name="Riley R."/>
            <person name="Andreopoulos W."/>
            <person name="He G."/>
            <person name="Johnson J."/>
            <person name="Nolan M."/>
            <person name="Tritt A."/>
            <person name="Barry K.W."/>
            <person name="Grigoriev I.V."/>
            <person name="Nagy L.G."/>
            <person name="Hibbett D."/>
            <person name="Henrissat B."/>
            <person name="Matheny P.B."/>
            <person name="Labbe J."/>
            <person name="Martin F.M."/>
        </authorList>
    </citation>
    <scope>NUCLEOTIDE SEQUENCE</scope>
    <source>
        <strain evidence="1">HHB10654</strain>
    </source>
</reference>
<name>A0ACB8SKQ3_9AGAM</name>
<accession>A0ACB8SKQ3</accession>
<keyword evidence="2" id="KW-1185">Reference proteome</keyword>
<reference evidence="1" key="1">
    <citation type="submission" date="2021-03" db="EMBL/GenBank/DDBJ databases">
        <authorList>
            <consortium name="DOE Joint Genome Institute"/>
            <person name="Ahrendt S."/>
            <person name="Looney B.P."/>
            <person name="Miyauchi S."/>
            <person name="Morin E."/>
            <person name="Drula E."/>
            <person name="Courty P.E."/>
            <person name="Chicoki N."/>
            <person name="Fauchery L."/>
            <person name="Kohler A."/>
            <person name="Kuo A."/>
            <person name="Labutti K."/>
            <person name="Pangilinan J."/>
            <person name="Lipzen A."/>
            <person name="Riley R."/>
            <person name="Andreopoulos W."/>
            <person name="He G."/>
            <person name="Johnson J."/>
            <person name="Barry K.W."/>
            <person name="Grigoriev I.V."/>
            <person name="Nagy L."/>
            <person name="Hibbett D."/>
            <person name="Henrissat B."/>
            <person name="Matheny P.B."/>
            <person name="Labbe J."/>
            <person name="Martin F."/>
        </authorList>
    </citation>
    <scope>NUCLEOTIDE SEQUENCE</scope>
    <source>
        <strain evidence="1">HHB10654</strain>
    </source>
</reference>
<gene>
    <name evidence="1" type="ORF">BV25DRAFT_1872534</name>
</gene>
<organism evidence="1 2">
    <name type="scientific">Artomyces pyxidatus</name>
    <dbReference type="NCBI Taxonomy" id="48021"/>
    <lineage>
        <taxon>Eukaryota</taxon>
        <taxon>Fungi</taxon>
        <taxon>Dikarya</taxon>
        <taxon>Basidiomycota</taxon>
        <taxon>Agaricomycotina</taxon>
        <taxon>Agaricomycetes</taxon>
        <taxon>Russulales</taxon>
        <taxon>Auriscalpiaceae</taxon>
        <taxon>Artomyces</taxon>
    </lineage>
</organism>
<evidence type="ECO:0000313" key="2">
    <source>
        <dbReference type="Proteomes" id="UP000814140"/>
    </source>
</evidence>
<proteinExistence type="predicted"/>
<comment type="caution">
    <text evidence="1">The sequence shown here is derived from an EMBL/GenBank/DDBJ whole genome shotgun (WGS) entry which is preliminary data.</text>
</comment>
<evidence type="ECO:0000313" key="1">
    <source>
        <dbReference type="EMBL" id="KAI0057109.1"/>
    </source>
</evidence>
<dbReference type="EMBL" id="MU277252">
    <property type="protein sequence ID" value="KAI0057109.1"/>
    <property type="molecule type" value="Genomic_DNA"/>
</dbReference>
<dbReference type="Proteomes" id="UP000814140">
    <property type="component" value="Unassembled WGS sequence"/>
</dbReference>
<protein>
    <submittedName>
        <fullName evidence="1">DUF1000-domain-containing protein</fullName>
    </submittedName>
</protein>